<feature type="domain" description="Ribosomal protein L9" evidence="8">
    <location>
        <begin position="13"/>
        <end position="40"/>
    </location>
</feature>
<dbReference type="PROSITE" id="PS00651">
    <property type="entry name" value="RIBOSOMAL_L9"/>
    <property type="match status" value="1"/>
</dbReference>
<reference evidence="9" key="1">
    <citation type="journal article" date="2020" name="mSystems">
        <title>Genome- and Community-Level Interaction Insights into Carbon Utilization and Element Cycling Functions of Hydrothermarchaeota in Hydrothermal Sediment.</title>
        <authorList>
            <person name="Zhou Z."/>
            <person name="Liu Y."/>
            <person name="Xu W."/>
            <person name="Pan J."/>
            <person name="Luo Z.H."/>
            <person name="Li M."/>
        </authorList>
    </citation>
    <scope>NUCLEOTIDE SEQUENCE [LARGE SCALE GENOMIC DNA]</scope>
    <source>
        <strain evidence="9">SpSt-769</strain>
    </source>
</reference>
<dbReference type="Pfam" id="PF03948">
    <property type="entry name" value="Ribosomal_L9_C"/>
    <property type="match status" value="1"/>
</dbReference>
<dbReference type="HAMAP" id="MF_00503">
    <property type="entry name" value="Ribosomal_bL9"/>
    <property type="match status" value="1"/>
</dbReference>
<dbReference type="EMBL" id="DTGT01000202">
    <property type="protein sequence ID" value="HGH60948.1"/>
    <property type="molecule type" value="Genomic_DNA"/>
</dbReference>
<dbReference type="InterPro" id="IPR000244">
    <property type="entry name" value="Ribosomal_bL9"/>
</dbReference>
<keyword evidence="3 7" id="KW-0694">RNA-binding</keyword>
<keyword evidence="5 7" id="KW-0687">Ribonucleoprotein</keyword>
<comment type="function">
    <text evidence="7">Binds to the 23S rRNA.</text>
</comment>
<gene>
    <name evidence="7" type="primary">rplI</name>
    <name evidence="9" type="ORF">ENV54_06585</name>
</gene>
<dbReference type="InterPro" id="IPR020594">
    <property type="entry name" value="Ribosomal_bL9_bac/chp"/>
</dbReference>
<dbReference type="GO" id="GO:0006412">
    <property type="term" value="P:translation"/>
    <property type="evidence" value="ECO:0007669"/>
    <property type="project" value="UniProtKB-UniRule"/>
</dbReference>
<comment type="similarity">
    <text evidence="1 7">Belongs to the bacterial ribosomal protein bL9 family.</text>
</comment>
<name>A0A7C4ARP2_9BACT</name>
<dbReference type="Pfam" id="PF01281">
    <property type="entry name" value="Ribosomal_L9_N"/>
    <property type="match status" value="1"/>
</dbReference>
<evidence type="ECO:0000256" key="1">
    <source>
        <dbReference type="ARBA" id="ARBA00010605"/>
    </source>
</evidence>
<evidence type="ECO:0000256" key="5">
    <source>
        <dbReference type="ARBA" id="ARBA00023274"/>
    </source>
</evidence>
<evidence type="ECO:0000313" key="9">
    <source>
        <dbReference type="EMBL" id="HGH60948.1"/>
    </source>
</evidence>
<dbReference type="GO" id="GO:0005840">
    <property type="term" value="C:ribosome"/>
    <property type="evidence" value="ECO:0007669"/>
    <property type="project" value="UniProtKB-KW"/>
</dbReference>
<evidence type="ECO:0000256" key="2">
    <source>
        <dbReference type="ARBA" id="ARBA00022730"/>
    </source>
</evidence>
<dbReference type="InterPro" id="IPR020069">
    <property type="entry name" value="Ribosomal_bL9_C"/>
</dbReference>
<proteinExistence type="inferred from homology"/>
<dbReference type="InterPro" id="IPR036935">
    <property type="entry name" value="Ribosomal_bL9_N_sf"/>
</dbReference>
<dbReference type="Gene3D" id="3.10.430.100">
    <property type="entry name" value="Ribosomal protein L9, C-terminal domain"/>
    <property type="match status" value="1"/>
</dbReference>
<dbReference type="GO" id="GO:0003735">
    <property type="term" value="F:structural constituent of ribosome"/>
    <property type="evidence" value="ECO:0007669"/>
    <property type="project" value="InterPro"/>
</dbReference>
<evidence type="ECO:0000256" key="3">
    <source>
        <dbReference type="ARBA" id="ARBA00022884"/>
    </source>
</evidence>
<comment type="caution">
    <text evidence="9">The sequence shown here is derived from an EMBL/GenBank/DDBJ whole genome shotgun (WGS) entry which is preliminary data.</text>
</comment>
<dbReference type="FunFam" id="3.40.5.10:FF:000003">
    <property type="entry name" value="50S ribosomal protein L9"/>
    <property type="match status" value="1"/>
</dbReference>
<sequence>MNVILLEHIDNLGTVGQTVKVKDGYARNYLLPKKLACLATPQNQNYYKTIIESRLKKLAKAKSAADQQAERLSSVTLEFVRKSRDQDARLFGSVTPADVAAALAGQGYEIDKRRITLSEPIKRLGEYTASVRLHPEVSAKITIKVVPEESSKDVA</sequence>
<dbReference type="SUPFAM" id="SSF55658">
    <property type="entry name" value="L9 N-domain-like"/>
    <property type="match status" value="1"/>
</dbReference>
<dbReference type="GO" id="GO:1990904">
    <property type="term" value="C:ribonucleoprotein complex"/>
    <property type="evidence" value="ECO:0007669"/>
    <property type="project" value="UniProtKB-KW"/>
</dbReference>
<dbReference type="NCBIfam" id="TIGR00158">
    <property type="entry name" value="L9"/>
    <property type="match status" value="1"/>
</dbReference>
<dbReference type="SUPFAM" id="SSF55653">
    <property type="entry name" value="Ribosomal protein L9 C-domain"/>
    <property type="match status" value="1"/>
</dbReference>
<dbReference type="AlphaFoldDB" id="A0A7C4ARP2"/>
<dbReference type="InterPro" id="IPR036791">
    <property type="entry name" value="Ribosomal_bL9_C_sf"/>
</dbReference>
<keyword evidence="2 7" id="KW-0699">rRNA-binding</keyword>
<evidence type="ECO:0000256" key="4">
    <source>
        <dbReference type="ARBA" id="ARBA00022980"/>
    </source>
</evidence>
<evidence type="ECO:0000256" key="6">
    <source>
        <dbReference type="ARBA" id="ARBA00035292"/>
    </source>
</evidence>
<organism evidence="9">
    <name type="scientific">Desulfomonile tiedjei</name>
    <dbReference type="NCBI Taxonomy" id="2358"/>
    <lineage>
        <taxon>Bacteria</taxon>
        <taxon>Pseudomonadati</taxon>
        <taxon>Thermodesulfobacteriota</taxon>
        <taxon>Desulfomonilia</taxon>
        <taxon>Desulfomonilales</taxon>
        <taxon>Desulfomonilaceae</taxon>
        <taxon>Desulfomonile</taxon>
    </lineage>
</organism>
<evidence type="ECO:0000259" key="8">
    <source>
        <dbReference type="PROSITE" id="PS00651"/>
    </source>
</evidence>
<dbReference type="GO" id="GO:0019843">
    <property type="term" value="F:rRNA binding"/>
    <property type="evidence" value="ECO:0007669"/>
    <property type="project" value="UniProtKB-UniRule"/>
</dbReference>
<dbReference type="PANTHER" id="PTHR21368">
    <property type="entry name" value="50S RIBOSOMAL PROTEIN L9"/>
    <property type="match status" value="1"/>
</dbReference>
<dbReference type="InterPro" id="IPR009027">
    <property type="entry name" value="Ribosomal_bL9/RNase_H1_N"/>
</dbReference>
<keyword evidence="4 7" id="KW-0689">Ribosomal protein</keyword>
<dbReference type="Gene3D" id="3.40.5.10">
    <property type="entry name" value="Ribosomal protein L9, N-terminal domain"/>
    <property type="match status" value="1"/>
</dbReference>
<dbReference type="InterPro" id="IPR020070">
    <property type="entry name" value="Ribosomal_bL9_N"/>
</dbReference>
<protein>
    <recommendedName>
        <fullName evidence="6 7">Large ribosomal subunit protein bL9</fullName>
    </recommendedName>
</protein>
<accession>A0A7C4ARP2</accession>
<evidence type="ECO:0000256" key="7">
    <source>
        <dbReference type="HAMAP-Rule" id="MF_00503"/>
    </source>
</evidence>